<feature type="transmembrane region" description="Helical" evidence="1">
    <location>
        <begin position="354"/>
        <end position="374"/>
    </location>
</feature>
<dbReference type="AlphaFoldDB" id="Q52189"/>
<feature type="transmembrane region" description="Helical" evidence="1">
    <location>
        <begin position="300"/>
        <end position="324"/>
    </location>
</feature>
<sequence length="384" mass="43465">MELVRRIFLDKREIILVGTSHISKESAELVKEVIEKESPDTVCLEWDKTRYNKYMNPDEWSDTDIVQVIKQKKLIVLISSVIYSLIQNHLAKINDSVPGAEFFQAVNSAEKIGAKLALVDRDSQVTFKRFWRLIPLRKKALFPHAFGKVLEGAEDSKEEMKKLLNSENFEPIFEQLQQTYPELWESFLIERDLYMSTKILNEEGEKIVVVIGQAHLNGVEKNIKENRKANIEELDGLPPKLWSTRVLESIIPLIIIGLLIYSFVLGMDIGINQIIRWGIWNGGVAALFTVLALANPLTVITSLVLAPLATLLPMVSIGVFSAIVEATIRKPKVHDFQTMDEDLLSIKKIYKNRVLRIFLVFILASIGGTVGNIIGGLDIIKNLF</sequence>
<keyword evidence="1" id="KW-0472">Membrane</keyword>
<protein>
    <submittedName>
        <fullName evidence="2">TraB</fullName>
    </submittedName>
</protein>
<dbReference type="PANTHER" id="PTHR21530">
    <property type="entry name" value="PHEROMONE SHUTDOWN PROTEIN"/>
    <property type="match status" value="1"/>
</dbReference>
<dbReference type="InterPro" id="IPR046345">
    <property type="entry name" value="TraB_PrgY-like"/>
</dbReference>
<evidence type="ECO:0000313" key="2">
    <source>
        <dbReference type="EMBL" id="BAA06008.1"/>
    </source>
</evidence>
<dbReference type="PANTHER" id="PTHR21530:SF7">
    <property type="entry name" value="TRAB DOMAIN-CONTAINING PROTEIN"/>
    <property type="match status" value="1"/>
</dbReference>
<reference evidence="2" key="1">
    <citation type="journal article" date="1995" name="J. Bacteriol.">
        <title>Cloning and characterization of a region of Enterococcus faecalis plasmid pPD1 encoding pheromone inhibitor (ipd), pheromone sensitivity (traC), and pheromone shutdown (traB) genes.</title>
        <authorList>
            <person name="Nakayama J."/>
            <person name="Yoshida K."/>
            <person name="Kobayashi H."/>
            <person name="Isogai A."/>
            <person name="Clewell D."/>
            <person name="Suzuki A."/>
        </authorList>
    </citation>
    <scope>NUCLEOTIDE SEQUENCE</scope>
    <source>
        <plasmid evidence="2">pPD1</plasmid>
    </source>
</reference>
<gene>
    <name evidence="2" type="primary">traB</name>
</gene>
<dbReference type="CDD" id="cd14726">
    <property type="entry name" value="TraB_PrgY-like"/>
    <property type="match status" value="1"/>
</dbReference>
<name>Q52189_ENTFL</name>
<keyword evidence="2" id="KW-0614">Plasmid</keyword>
<dbReference type="Pfam" id="PF01963">
    <property type="entry name" value="TraB_PrgY_gumN"/>
    <property type="match status" value="1"/>
</dbReference>
<dbReference type="EMBL" id="D28859">
    <property type="protein sequence ID" value="BAA06008.1"/>
    <property type="molecule type" value="Genomic_DNA"/>
</dbReference>
<proteinExistence type="predicted"/>
<dbReference type="InterPro" id="IPR005230">
    <property type="entry name" value="TraB_bac"/>
</dbReference>
<keyword evidence="1" id="KW-0812">Transmembrane</keyword>
<dbReference type="InterPro" id="IPR002816">
    <property type="entry name" value="TraB/PrgY/GumN_fam"/>
</dbReference>
<organism evidence="2">
    <name type="scientific">Enterococcus faecalis</name>
    <name type="common">Streptococcus faecalis</name>
    <dbReference type="NCBI Taxonomy" id="1351"/>
    <lineage>
        <taxon>Bacteria</taxon>
        <taxon>Bacillati</taxon>
        <taxon>Bacillota</taxon>
        <taxon>Bacilli</taxon>
        <taxon>Lactobacillales</taxon>
        <taxon>Enterococcaceae</taxon>
        <taxon>Enterococcus</taxon>
    </lineage>
</organism>
<dbReference type="NCBIfam" id="TIGR00261">
    <property type="entry name" value="traB"/>
    <property type="match status" value="1"/>
</dbReference>
<geneLocation type="plasmid" evidence="2">
    <name>pPD1</name>
</geneLocation>
<keyword evidence="1" id="KW-1133">Transmembrane helix</keyword>
<feature type="transmembrane region" description="Helical" evidence="1">
    <location>
        <begin position="249"/>
        <end position="267"/>
    </location>
</feature>
<feature type="transmembrane region" description="Helical" evidence="1">
    <location>
        <begin position="274"/>
        <end position="294"/>
    </location>
</feature>
<accession>Q52189</accession>
<evidence type="ECO:0000256" key="1">
    <source>
        <dbReference type="SAM" id="Phobius"/>
    </source>
</evidence>